<comment type="function">
    <text evidence="10">Catalyzes the attachment of glutamate to tRNA(Glu) in a two-step reaction: glutamate is first activated by ATP to form Glu-AMP and then transferred to the acceptor end of tRNA(Glu).</text>
</comment>
<dbReference type="PRINTS" id="PR00987">
    <property type="entry name" value="TRNASYNTHGLU"/>
</dbReference>
<accession>A0A212R6W3</accession>
<dbReference type="AlphaFoldDB" id="A0A212R6W3"/>
<keyword evidence="3 10" id="KW-0436">Ligase</keyword>
<keyword evidence="14" id="KW-1185">Reference proteome</keyword>
<evidence type="ECO:0000259" key="12">
    <source>
        <dbReference type="Pfam" id="PF19269"/>
    </source>
</evidence>
<keyword evidence="6" id="KW-0862">Zinc</keyword>
<dbReference type="InterPro" id="IPR000924">
    <property type="entry name" value="Glu/Gln-tRNA-synth"/>
</dbReference>
<dbReference type="SUPFAM" id="SSF52374">
    <property type="entry name" value="Nucleotidylyl transferase"/>
    <property type="match status" value="1"/>
</dbReference>
<evidence type="ECO:0000256" key="10">
    <source>
        <dbReference type="HAMAP-Rule" id="MF_00022"/>
    </source>
</evidence>
<comment type="subcellular location">
    <subcellularLocation>
        <location evidence="10">Cytoplasm</location>
    </subcellularLocation>
</comment>
<dbReference type="FunCoup" id="A0A212R6W3">
    <property type="interactions" value="480"/>
</dbReference>
<dbReference type="GO" id="GO:0005829">
    <property type="term" value="C:cytosol"/>
    <property type="evidence" value="ECO:0007669"/>
    <property type="project" value="TreeGrafter"/>
</dbReference>
<evidence type="ECO:0000256" key="7">
    <source>
        <dbReference type="ARBA" id="ARBA00022840"/>
    </source>
</evidence>
<comment type="similarity">
    <text evidence="1 10">Belongs to the class-I aminoacyl-tRNA synthetase family. Glutamate--tRNA ligase type 1 subfamily.</text>
</comment>
<dbReference type="InterPro" id="IPR020058">
    <property type="entry name" value="Glu/Gln-tRNA-synth_Ib_cat-dom"/>
</dbReference>
<evidence type="ECO:0000256" key="4">
    <source>
        <dbReference type="ARBA" id="ARBA00022723"/>
    </source>
</evidence>
<dbReference type="Gene3D" id="1.10.10.350">
    <property type="match status" value="1"/>
</dbReference>
<dbReference type="InterPro" id="IPR020752">
    <property type="entry name" value="Glu-tRNA-synth_I_codon-bd_sub1"/>
</dbReference>
<keyword evidence="9 10" id="KW-0030">Aminoacyl-tRNA synthetase</keyword>
<dbReference type="Gene3D" id="3.40.50.620">
    <property type="entry name" value="HUPs"/>
    <property type="match status" value="1"/>
</dbReference>
<name>A0A212R6W3_9CHLR</name>
<evidence type="ECO:0000256" key="1">
    <source>
        <dbReference type="ARBA" id="ARBA00007894"/>
    </source>
</evidence>
<dbReference type="PANTHER" id="PTHR43311:SF2">
    <property type="entry name" value="GLUTAMATE--TRNA LIGASE, MITOCHONDRIAL-RELATED"/>
    <property type="match status" value="1"/>
</dbReference>
<dbReference type="InterPro" id="IPR049940">
    <property type="entry name" value="GluQ/Sye"/>
</dbReference>
<dbReference type="OrthoDB" id="9807503at2"/>
<dbReference type="InterPro" id="IPR008925">
    <property type="entry name" value="aa_tRNA-synth_I_cd-bd_sf"/>
</dbReference>
<dbReference type="InterPro" id="IPR045462">
    <property type="entry name" value="aa-tRNA-synth_I_cd-bd"/>
</dbReference>
<dbReference type="PANTHER" id="PTHR43311">
    <property type="entry name" value="GLUTAMATE--TRNA LIGASE"/>
    <property type="match status" value="1"/>
</dbReference>
<comment type="subunit">
    <text evidence="10">Monomer.</text>
</comment>
<dbReference type="GO" id="GO:0004818">
    <property type="term" value="F:glutamate-tRNA ligase activity"/>
    <property type="evidence" value="ECO:0007669"/>
    <property type="project" value="UniProtKB-UniRule"/>
</dbReference>
<dbReference type="Proteomes" id="UP000197025">
    <property type="component" value="Unassembled WGS sequence"/>
</dbReference>
<evidence type="ECO:0000259" key="11">
    <source>
        <dbReference type="Pfam" id="PF00749"/>
    </source>
</evidence>
<sequence>MSVRVRFAPSPTGFLHVGGARTALFNWLFARHHGGQFVLRIEDTDRKRLIPGALEDILDSLRWLGLDWDEGPDVGGPYGPYIQSQRLEIYREHAHRLVDLGHAYYCFCSEERLERLRREQEARKQPTGYDRYCRYNVSLEEARRRIAAGEPYVIRLKVPLEGATSFHDLVHGEISVQNRTQDDFVLLKSDGYPTYHLANVVDDHLMRITHVMRADEWIPSTPRHILLYQAFGWEPPQFAHLPIILSPTGKGKMSKRVLQEQGRWETAVFVRDFREEGYLPEALINFLALTGWAYDDKTELFTVEELIEKFDISGINPKPAAFNYDKLEWMNGVYIRRLSPEALAERLRPYVEALGLRPDPETLRRAIPLIQERIKTLREGAEMLEFLWREEVSPALEDLVPSGASPEAVRTWLTEAQRALEALPAFTHEAIEAALRGLADRLGVKAGTLFMAVRVAVTGRRVTPPLFESLALLGRERTLRRLEAAVRLLEGVPAR</sequence>
<evidence type="ECO:0000313" key="13">
    <source>
        <dbReference type="EMBL" id="SNB67904.1"/>
    </source>
</evidence>
<comment type="caution">
    <text evidence="10">Lacks conserved residue(s) required for the propagation of feature annotation.</text>
</comment>
<keyword evidence="4" id="KW-0479">Metal-binding</keyword>
<dbReference type="InterPro" id="IPR004527">
    <property type="entry name" value="Glu-tRNA-ligase_bac/mito"/>
</dbReference>
<dbReference type="Gene3D" id="1.10.8.70">
    <property type="entry name" value="Glutamate-tRNA synthetase, class I, anticodon-binding domain 1"/>
    <property type="match status" value="1"/>
</dbReference>
<evidence type="ECO:0000256" key="2">
    <source>
        <dbReference type="ARBA" id="ARBA00022490"/>
    </source>
</evidence>
<dbReference type="PROSITE" id="PS00178">
    <property type="entry name" value="AA_TRNA_LIGASE_I"/>
    <property type="match status" value="1"/>
</dbReference>
<dbReference type="GO" id="GO:0008270">
    <property type="term" value="F:zinc ion binding"/>
    <property type="evidence" value="ECO:0007669"/>
    <property type="project" value="InterPro"/>
</dbReference>
<dbReference type="InterPro" id="IPR033910">
    <property type="entry name" value="GluRS_core"/>
</dbReference>
<dbReference type="InterPro" id="IPR001412">
    <property type="entry name" value="aa-tRNA-synth_I_CS"/>
</dbReference>
<keyword evidence="5 10" id="KW-0547">Nucleotide-binding</keyword>
<feature type="domain" description="Aminoacyl-tRNA synthetase class I anticodon-binding" evidence="12">
    <location>
        <begin position="343"/>
        <end position="485"/>
    </location>
</feature>
<dbReference type="EC" id="6.1.1.17" evidence="10"/>
<dbReference type="InterPro" id="IPR014729">
    <property type="entry name" value="Rossmann-like_a/b/a_fold"/>
</dbReference>
<protein>
    <recommendedName>
        <fullName evidence="10">Glutamate--tRNA ligase</fullName>
        <ecNumber evidence="10">6.1.1.17</ecNumber>
    </recommendedName>
    <alternativeName>
        <fullName evidence="10">Glutamyl-tRNA synthetase</fullName>
        <shortName evidence="10">GluRS</shortName>
    </alternativeName>
</protein>
<dbReference type="CDD" id="cd00808">
    <property type="entry name" value="GluRS_core"/>
    <property type="match status" value="1"/>
</dbReference>
<dbReference type="NCBIfam" id="TIGR00464">
    <property type="entry name" value="gltX_bact"/>
    <property type="match status" value="1"/>
</dbReference>
<dbReference type="RefSeq" id="WP_088571593.1">
    <property type="nucleotide sequence ID" value="NZ_FYEK01000035.1"/>
</dbReference>
<evidence type="ECO:0000313" key="14">
    <source>
        <dbReference type="Proteomes" id="UP000197025"/>
    </source>
</evidence>
<dbReference type="FunFam" id="3.40.50.620:FF:000045">
    <property type="entry name" value="Glutamate--tRNA ligase, mitochondrial"/>
    <property type="match status" value="1"/>
</dbReference>
<dbReference type="SUPFAM" id="SSF48163">
    <property type="entry name" value="An anticodon-binding domain of class I aminoacyl-tRNA synthetases"/>
    <property type="match status" value="1"/>
</dbReference>
<proteinExistence type="inferred from homology"/>
<feature type="short sequence motif" description="'KMSKS' region" evidence="10">
    <location>
        <begin position="252"/>
        <end position="256"/>
    </location>
</feature>
<evidence type="ECO:0000256" key="3">
    <source>
        <dbReference type="ARBA" id="ARBA00022598"/>
    </source>
</evidence>
<dbReference type="InParanoid" id="A0A212R6W3"/>
<dbReference type="InterPro" id="IPR020751">
    <property type="entry name" value="aa-tRNA-synth_I_codon-bd_sub2"/>
</dbReference>
<evidence type="ECO:0000256" key="8">
    <source>
        <dbReference type="ARBA" id="ARBA00022917"/>
    </source>
</evidence>
<keyword evidence="7 10" id="KW-0067">ATP-binding</keyword>
<dbReference type="HAMAP" id="MF_00022">
    <property type="entry name" value="Glu_tRNA_synth_type1"/>
    <property type="match status" value="1"/>
</dbReference>
<dbReference type="GO" id="GO:0000049">
    <property type="term" value="F:tRNA binding"/>
    <property type="evidence" value="ECO:0007669"/>
    <property type="project" value="InterPro"/>
</dbReference>
<feature type="binding site" evidence="10">
    <location>
        <position position="255"/>
    </location>
    <ligand>
        <name>ATP</name>
        <dbReference type="ChEBI" id="CHEBI:30616"/>
    </ligand>
</feature>
<keyword evidence="2 10" id="KW-0963">Cytoplasm</keyword>
<evidence type="ECO:0000256" key="5">
    <source>
        <dbReference type="ARBA" id="ARBA00022741"/>
    </source>
</evidence>
<dbReference type="EMBL" id="FYEK01000035">
    <property type="protein sequence ID" value="SNB67904.1"/>
    <property type="molecule type" value="Genomic_DNA"/>
</dbReference>
<comment type="catalytic activity">
    <reaction evidence="10">
        <text>tRNA(Glu) + L-glutamate + ATP = L-glutamyl-tRNA(Glu) + AMP + diphosphate</text>
        <dbReference type="Rhea" id="RHEA:23540"/>
        <dbReference type="Rhea" id="RHEA-COMP:9663"/>
        <dbReference type="Rhea" id="RHEA-COMP:9680"/>
        <dbReference type="ChEBI" id="CHEBI:29985"/>
        <dbReference type="ChEBI" id="CHEBI:30616"/>
        <dbReference type="ChEBI" id="CHEBI:33019"/>
        <dbReference type="ChEBI" id="CHEBI:78442"/>
        <dbReference type="ChEBI" id="CHEBI:78520"/>
        <dbReference type="ChEBI" id="CHEBI:456215"/>
        <dbReference type="EC" id="6.1.1.17"/>
    </reaction>
</comment>
<evidence type="ECO:0000256" key="9">
    <source>
        <dbReference type="ARBA" id="ARBA00023146"/>
    </source>
</evidence>
<feature type="domain" description="Glutamyl/glutaminyl-tRNA synthetase class Ib catalytic" evidence="11">
    <location>
        <begin position="3"/>
        <end position="329"/>
    </location>
</feature>
<keyword evidence="8 10" id="KW-0648">Protein biosynthesis</keyword>
<reference evidence="14" key="1">
    <citation type="submission" date="2017-06" db="EMBL/GenBank/DDBJ databases">
        <authorList>
            <person name="Varghese N."/>
            <person name="Submissions S."/>
        </authorList>
    </citation>
    <scope>NUCLEOTIDE SEQUENCE [LARGE SCALE GENOMIC DNA]</scope>
    <source>
        <strain evidence="14">JAD2</strain>
    </source>
</reference>
<organism evidence="13 14">
    <name type="scientific">Thermoflexus hugenholtzii JAD2</name>
    <dbReference type="NCBI Taxonomy" id="877466"/>
    <lineage>
        <taxon>Bacteria</taxon>
        <taxon>Bacillati</taxon>
        <taxon>Chloroflexota</taxon>
        <taxon>Thermoflexia</taxon>
        <taxon>Thermoflexales</taxon>
        <taxon>Thermoflexaceae</taxon>
        <taxon>Thermoflexus</taxon>
    </lineage>
</organism>
<dbReference type="Pfam" id="PF00749">
    <property type="entry name" value="tRNA-synt_1c"/>
    <property type="match status" value="1"/>
</dbReference>
<dbReference type="Pfam" id="PF19269">
    <property type="entry name" value="Anticodon_2"/>
    <property type="match status" value="1"/>
</dbReference>
<evidence type="ECO:0000256" key="6">
    <source>
        <dbReference type="ARBA" id="ARBA00022833"/>
    </source>
</evidence>
<gene>
    <name evidence="10" type="primary">gltX</name>
    <name evidence="13" type="ORF">SAMN02746019_00002060</name>
</gene>
<dbReference type="GO" id="GO:0006424">
    <property type="term" value="P:glutamyl-tRNA aminoacylation"/>
    <property type="evidence" value="ECO:0007669"/>
    <property type="project" value="UniProtKB-UniRule"/>
</dbReference>
<feature type="short sequence motif" description="'HIGH' region" evidence="10">
    <location>
        <begin position="9"/>
        <end position="19"/>
    </location>
</feature>
<dbReference type="GO" id="GO:0005524">
    <property type="term" value="F:ATP binding"/>
    <property type="evidence" value="ECO:0007669"/>
    <property type="project" value="UniProtKB-UniRule"/>
</dbReference>